<reference evidence="2 3" key="1">
    <citation type="submission" date="2020-07" db="EMBL/GenBank/DDBJ databases">
        <title>Huge and variable diversity of episymbiotic CPR bacteria and DPANN archaea in groundwater ecosystems.</title>
        <authorList>
            <person name="He C.Y."/>
            <person name="Keren R."/>
            <person name="Whittaker M."/>
            <person name="Farag I.F."/>
            <person name="Doudna J."/>
            <person name="Cate J.H.D."/>
            <person name="Banfield J.F."/>
        </authorList>
    </citation>
    <scope>NUCLEOTIDE SEQUENCE [LARGE SCALE GENOMIC DNA]</scope>
    <source>
        <strain evidence="2">NC_groundwater_70_Ag_B-0.1um_54_66</strain>
    </source>
</reference>
<evidence type="ECO:0000313" key="3">
    <source>
        <dbReference type="Proteomes" id="UP000595362"/>
    </source>
</evidence>
<proteinExistence type="predicted"/>
<evidence type="ECO:0000313" key="2">
    <source>
        <dbReference type="EMBL" id="QQG35705.1"/>
    </source>
</evidence>
<sequence length="215" mass="23746">MTRKHVQDKPDSAAIKPLPLRKSPGKVKKAKIITETYLHNAGLYYLQRFAASTAQFRRVMIRKIEASCRIHPEQDKSSCLQMLEDMIEKFQRSGLLNDDLYALGAIRSLRLRGLSAQAISARMAAKGISGAITKNILDEVDSQTAGNADIIAAIRHACRRRIGPFSAYPLTAETGRPPQKALANMARAGFDYETAKQVLEMDRSEAMALIESSGL</sequence>
<dbReference type="Proteomes" id="UP000595362">
    <property type="component" value="Chromosome"/>
</dbReference>
<dbReference type="AlphaFoldDB" id="A0A7T5R1C2"/>
<organism evidence="2 3">
    <name type="scientific">Micavibrio aeruginosavorus</name>
    <dbReference type="NCBI Taxonomy" id="349221"/>
    <lineage>
        <taxon>Bacteria</taxon>
        <taxon>Pseudomonadati</taxon>
        <taxon>Bdellovibrionota</taxon>
        <taxon>Bdellovibrionia</taxon>
        <taxon>Bdellovibrionales</taxon>
        <taxon>Pseudobdellovibrionaceae</taxon>
        <taxon>Micavibrio</taxon>
    </lineage>
</organism>
<accession>A0A7T5R1C2</accession>
<protein>
    <submittedName>
        <fullName evidence="2">RecX family transcriptional regulator</fullName>
    </submittedName>
</protein>
<dbReference type="EMBL" id="CP066681">
    <property type="protein sequence ID" value="QQG35705.1"/>
    <property type="molecule type" value="Genomic_DNA"/>
</dbReference>
<feature type="compositionally biased region" description="Basic and acidic residues" evidence="1">
    <location>
        <begin position="1"/>
        <end position="11"/>
    </location>
</feature>
<name>A0A7T5R1C2_9BACT</name>
<feature type="region of interest" description="Disordered" evidence="1">
    <location>
        <begin position="1"/>
        <end position="20"/>
    </location>
</feature>
<gene>
    <name evidence="2" type="ORF">HYS17_09320</name>
</gene>
<evidence type="ECO:0000256" key="1">
    <source>
        <dbReference type="SAM" id="MobiDB-lite"/>
    </source>
</evidence>